<name>A0A7I7Q3F0_9MYCO</name>
<evidence type="ECO:0000256" key="1">
    <source>
        <dbReference type="SAM" id="MobiDB-lite"/>
    </source>
</evidence>
<organism evidence="2 3">
    <name type="scientific">Mycobacterium stomatepiae</name>
    <dbReference type="NCBI Taxonomy" id="470076"/>
    <lineage>
        <taxon>Bacteria</taxon>
        <taxon>Bacillati</taxon>
        <taxon>Actinomycetota</taxon>
        <taxon>Actinomycetes</taxon>
        <taxon>Mycobacteriales</taxon>
        <taxon>Mycobacteriaceae</taxon>
        <taxon>Mycobacterium</taxon>
        <taxon>Mycobacterium simiae complex</taxon>
    </lineage>
</organism>
<dbReference type="AlphaFoldDB" id="A0A7I7Q3F0"/>
<protein>
    <submittedName>
        <fullName evidence="2">Uncharacterized protein</fullName>
    </submittedName>
</protein>
<reference evidence="2 3" key="1">
    <citation type="journal article" date="2019" name="Emerg. Microbes Infect.">
        <title>Comprehensive subspecies identification of 175 nontuberculous mycobacteria species based on 7547 genomic profiles.</title>
        <authorList>
            <person name="Matsumoto Y."/>
            <person name="Kinjo T."/>
            <person name="Motooka D."/>
            <person name="Nabeya D."/>
            <person name="Jung N."/>
            <person name="Uechi K."/>
            <person name="Horii T."/>
            <person name="Iida T."/>
            <person name="Fujita J."/>
            <person name="Nakamura S."/>
        </authorList>
    </citation>
    <scope>NUCLEOTIDE SEQUENCE [LARGE SCALE GENOMIC DNA]</scope>
    <source>
        <strain evidence="2 3">JCM 17783</strain>
    </source>
</reference>
<keyword evidence="3" id="KW-1185">Reference proteome</keyword>
<dbReference type="KEGG" id="msto:MSTO_10480"/>
<accession>A0A7I7Q3F0</accession>
<feature type="compositionally biased region" description="Basic and acidic residues" evidence="1">
    <location>
        <begin position="50"/>
        <end position="65"/>
    </location>
</feature>
<evidence type="ECO:0000313" key="2">
    <source>
        <dbReference type="EMBL" id="BBY20843.1"/>
    </source>
</evidence>
<proteinExistence type="predicted"/>
<gene>
    <name evidence="2" type="ORF">MSTO_10480</name>
</gene>
<dbReference type="EMBL" id="AP022587">
    <property type="protein sequence ID" value="BBY20843.1"/>
    <property type="molecule type" value="Genomic_DNA"/>
</dbReference>
<evidence type="ECO:0000313" key="3">
    <source>
        <dbReference type="Proteomes" id="UP000467130"/>
    </source>
</evidence>
<feature type="region of interest" description="Disordered" evidence="1">
    <location>
        <begin position="50"/>
        <end position="97"/>
    </location>
</feature>
<dbReference type="Proteomes" id="UP000467130">
    <property type="component" value="Chromosome"/>
</dbReference>
<sequence length="111" mass="12092">MNSRGPLINQRIRGDTLPIKDRVAMTPTVQPAAAGTHRYRELDRLLERGPEAAEARVTDREDKALTRPMPREAPIVGETDCPSSRGDIGSAAAFGPGVPRQLKCERMPGDC</sequence>